<proteinExistence type="predicted"/>
<dbReference type="InterPro" id="IPR003018">
    <property type="entry name" value="GAF"/>
</dbReference>
<dbReference type="Gene3D" id="3.30.450.40">
    <property type="match status" value="1"/>
</dbReference>
<evidence type="ECO:0000259" key="1">
    <source>
        <dbReference type="Pfam" id="PF01590"/>
    </source>
</evidence>
<protein>
    <submittedName>
        <fullName evidence="2">GAF domain-containing protein</fullName>
    </submittedName>
</protein>
<dbReference type="RefSeq" id="WP_340366006.1">
    <property type="nucleotide sequence ID" value="NZ_JBBKZV010000018.1"/>
</dbReference>
<comment type="caution">
    <text evidence="2">The sequence shown here is derived from an EMBL/GenBank/DDBJ whole genome shotgun (WGS) entry which is preliminary data.</text>
</comment>
<gene>
    <name evidence="2" type="ORF">WKW80_23615</name>
</gene>
<name>A0ABU8W4L7_9BURK</name>
<dbReference type="SUPFAM" id="SSF55781">
    <property type="entry name" value="GAF domain-like"/>
    <property type="match status" value="1"/>
</dbReference>
<dbReference type="Pfam" id="PF01590">
    <property type="entry name" value="GAF"/>
    <property type="match status" value="1"/>
</dbReference>
<feature type="domain" description="GAF" evidence="1">
    <location>
        <begin position="53"/>
        <end position="167"/>
    </location>
</feature>
<reference evidence="2 3" key="1">
    <citation type="submission" date="2024-03" db="EMBL/GenBank/DDBJ databases">
        <title>Novel species of the genus Variovorax.</title>
        <authorList>
            <person name="Liu Q."/>
            <person name="Xin Y.-H."/>
        </authorList>
    </citation>
    <scope>NUCLEOTIDE SEQUENCE [LARGE SCALE GENOMIC DNA]</scope>
    <source>
        <strain evidence="2 3">KACC 18501</strain>
    </source>
</reference>
<dbReference type="EMBL" id="JBBKZV010000018">
    <property type="protein sequence ID" value="MEJ8824979.1"/>
    <property type="molecule type" value="Genomic_DNA"/>
</dbReference>
<organism evidence="2 3">
    <name type="scientific">Variovorax humicola</name>
    <dbReference type="NCBI Taxonomy" id="1769758"/>
    <lineage>
        <taxon>Bacteria</taxon>
        <taxon>Pseudomonadati</taxon>
        <taxon>Pseudomonadota</taxon>
        <taxon>Betaproteobacteria</taxon>
        <taxon>Burkholderiales</taxon>
        <taxon>Comamonadaceae</taxon>
        <taxon>Variovorax</taxon>
    </lineage>
</organism>
<dbReference type="Proteomes" id="UP001363010">
    <property type="component" value="Unassembled WGS sequence"/>
</dbReference>
<evidence type="ECO:0000313" key="3">
    <source>
        <dbReference type="Proteomes" id="UP001363010"/>
    </source>
</evidence>
<sequence>MFEQNGEPAPALSRNHSGQVMQSVRDVATFSEVLSQEGLAAALAFLNAGVAHRYTAIYRFEGELLRNVALYDKLDQVRPDFLLMVPFRHSFCQFVLRDQAFRTEDSRLDRRLDGHPYQGVVISYHSVPLTTQEGALWGTMSHFDMVSHSLSDEEFELLQQAARALGSHLKQLDP</sequence>
<dbReference type="InterPro" id="IPR029016">
    <property type="entry name" value="GAF-like_dom_sf"/>
</dbReference>
<evidence type="ECO:0000313" key="2">
    <source>
        <dbReference type="EMBL" id="MEJ8824979.1"/>
    </source>
</evidence>
<keyword evidence="3" id="KW-1185">Reference proteome</keyword>
<accession>A0ABU8W4L7</accession>